<reference evidence="6" key="1">
    <citation type="journal article" date="2014" name="Int. J. Syst. Evol. Microbiol.">
        <title>Complete genome sequence of Corynebacterium casei LMG S-19264T (=DSM 44701T), isolated from a smear-ripened cheese.</title>
        <authorList>
            <consortium name="US DOE Joint Genome Institute (JGI-PGF)"/>
            <person name="Walter F."/>
            <person name="Albersmeier A."/>
            <person name="Kalinowski J."/>
            <person name="Ruckert C."/>
        </authorList>
    </citation>
    <scope>NUCLEOTIDE SEQUENCE</scope>
    <source>
        <strain evidence="6">KCTC 32513</strain>
    </source>
</reference>
<keyword evidence="7" id="KW-1185">Reference proteome</keyword>
<comment type="cofactor">
    <cofactor evidence="1">
        <name>pyridoxal 5'-phosphate</name>
        <dbReference type="ChEBI" id="CHEBI:597326"/>
    </cofactor>
</comment>
<dbReference type="FunFam" id="3.40.50.1100:FF:000005">
    <property type="entry name" value="Threonine dehydratase catabolic"/>
    <property type="match status" value="1"/>
</dbReference>
<dbReference type="GO" id="GO:0018114">
    <property type="term" value="F:threonine racemase activity"/>
    <property type="evidence" value="ECO:0007669"/>
    <property type="project" value="TreeGrafter"/>
</dbReference>
<proteinExistence type="inferred from homology"/>
<dbReference type="RefSeq" id="WP_189494475.1">
    <property type="nucleotide sequence ID" value="NZ_BMZH01000001.1"/>
</dbReference>
<dbReference type="InterPro" id="IPR036052">
    <property type="entry name" value="TrpB-like_PALP_sf"/>
</dbReference>
<organism evidence="6 7">
    <name type="scientific">Algimonas arctica</name>
    <dbReference type="NCBI Taxonomy" id="1479486"/>
    <lineage>
        <taxon>Bacteria</taxon>
        <taxon>Pseudomonadati</taxon>
        <taxon>Pseudomonadota</taxon>
        <taxon>Alphaproteobacteria</taxon>
        <taxon>Maricaulales</taxon>
        <taxon>Robiginitomaculaceae</taxon>
        <taxon>Algimonas</taxon>
    </lineage>
</organism>
<dbReference type="Gene3D" id="3.40.50.1100">
    <property type="match status" value="2"/>
</dbReference>
<reference evidence="6" key="2">
    <citation type="submission" date="2020-09" db="EMBL/GenBank/DDBJ databases">
        <authorList>
            <person name="Sun Q."/>
            <person name="Kim S."/>
        </authorList>
    </citation>
    <scope>NUCLEOTIDE SEQUENCE</scope>
    <source>
        <strain evidence="6">KCTC 32513</strain>
    </source>
</reference>
<dbReference type="CDD" id="cd01562">
    <property type="entry name" value="Thr-dehyd"/>
    <property type="match status" value="1"/>
</dbReference>
<name>A0A8J3CPY5_9PROT</name>
<dbReference type="Pfam" id="PF00291">
    <property type="entry name" value="PALP"/>
    <property type="match status" value="1"/>
</dbReference>
<dbReference type="GO" id="GO:0070179">
    <property type="term" value="P:D-serine biosynthetic process"/>
    <property type="evidence" value="ECO:0007669"/>
    <property type="project" value="TreeGrafter"/>
</dbReference>
<evidence type="ECO:0000259" key="5">
    <source>
        <dbReference type="Pfam" id="PF00291"/>
    </source>
</evidence>
<evidence type="ECO:0000256" key="2">
    <source>
        <dbReference type="ARBA" id="ARBA00010869"/>
    </source>
</evidence>
<sequence>MGAPTYRDVIKAAERLEGHAVKTPLLHSSSIDAIAGAEIYFKAECLQHVGAFKYRGARNRLAAMNKAERAAGVVAFSSGNHAQGVARAAKELGINAIIVMPTDAPAVKVSGVLRDGATVVSYDRLTESRENIAASIAARDGRTIVPSYDDPYIIAGQGTMGLEIARSGYAFDGLVTCLGGGGLCAGISLAMNKESPDTHIFGAEPVGYNDHQISLRAGERRSINDNPPETLCDAIMTPLPGTLTWPINSRSLKDVFDVTDADCLYAMKLAKLHLNVTLEPGGAAAMAAVVTGRLPNSYKRVVVILSGGNVDPAVLDRAMTS</sequence>
<dbReference type="AlphaFoldDB" id="A0A8J3CPY5"/>
<dbReference type="GO" id="GO:0030170">
    <property type="term" value="F:pyridoxal phosphate binding"/>
    <property type="evidence" value="ECO:0007669"/>
    <property type="project" value="TreeGrafter"/>
</dbReference>
<feature type="domain" description="Tryptophan synthase beta chain-like PALP" evidence="5">
    <location>
        <begin position="19"/>
        <end position="307"/>
    </location>
</feature>
<comment type="similarity">
    <text evidence="2">Belongs to the serine/threonine dehydratase family.</text>
</comment>
<dbReference type="InterPro" id="IPR001926">
    <property type="entry name" value="TrpB-like_PALP"/>
</dbReference>
<dbReference type="Proteomes" id="UP000634004">
    <property type="component" value="Unassembled WGS sequence"/>
</dbReference>
<gene>
    <name evidence="6" type="ORF">GCM10009069_02190</name>
</gene>
<protein>
    <submittedName>
        <fullName evidence="6">Serine/threonine dehydratase</fullName>
    </submittedName>
</protein>
<keyword evidence="4" id="KW-0456">Lyase</keyword>
<comment type="caution">
    <text evidence="6">The sequence shown here is derived from an EMBL/GenBank/DDBJ whole genome shotgun (WGS) entry which is preliminary data.</text>
</comment>
<dbReference type="EMBL" id="BMZH01000001">
    <property type="protein sequence ID" value="GHA82577.1"/>
    <property type="molecule type" value="Genomic_DNA"/>
</dbReference>
<dbReference type="PANTHER" id="PTHR43050">
    <property type="entry name" value="SERINE / THREONINE RACEMASE FAMILY MEMBER"/>
    <property type="match status" value="1"/>
</dbReference>
<dbReference type="GO" id="GO:0003941">
    <property type="term" value="F:L-serine ammonia-lyase activity"/>
    <property type="evidence" value="ECO:0007669"/>
    <property type="project" value="TreeGrafter"/>
</dbReference>
<dbReference type="GO" id="GO:0030378">
    <property type="term" value="F:serine racemase activity"/>
    <property type="evidence" value="ECO:0007669"/>
    <property type="project" value="TreeGrafter"/>
</dbReference>
<dbReference type="SUPFAM" id="SSF53686">
    <property type="entry name" value="Tryptophan synthase beta subunit-like PLP-dependent enzymes"/>
    <property type="match status" value="1"/>
</dbReference>
<evidence type="ECO:0000313" key="7">
    <source>
        <dbReference type="Proteomes" id="UP000634004"/>
    </source>
</evidence>
<evidence type="ECO:0000256" key="1">
    <source>
        <dbReference type="ARBA" id="ARBA00001933"/>
    </source>
</evidence>
<dbReference type="GO" id="GO:0005524">
    <property type="term" value="F:ATP binding"/>
    <property type="evidence" value="ECO:0007669"/>
    <property type="project" value="TreeGrafter"/>
</dbReference>
<keyword evidence="3" id="KW-0663">Pyridoxal phosphate</keyword>
<evidence type="ECO:0000256" key="4">
    <source>
        <dbReference type="ARBA" id="ARBA00023239"/>
    </source>
</evidence>
<dbReference type="GO" id="GO:0000287">
    <property type="term" value="F:magnesium ion binding"/>
    <property type="evidence" value="ECO:0007669"/>
    <property type="project" value="TreeGrafter"/>
</dbReference>
<accession>A0A8J3CPY5</accession>
<dbReference type="PANTHER" id="PTHR43050:SF1">
    <property type="entry name" value="SERINE RACEMASE"/>
    <property type="match status" value="1"/>
</dbReference>
<evidence type="ECO:0000256" key="3">
    <source>
        <dbReference type="ARBA" id="ARBA00022898"/>
    </source>
</evidence>
<evidence type="ECO:0000313" key="6">
    <source>
        <dbReference type="EMBL" id="GHA82577.1"/>
    </source>
</evidence>